<organism evidence="1 2">
    <name type="scientific">Aphis craccivora</name>
    <name type="common">Cowpea aphid</name>
    <dbReference type="NCBI Taxonomy" id="307492"/>
    <lineage>
        <taxon>Eukaryota</taxon>
        <taxon>Metazoa</taxon>
        <taxon>Ecdysozoa</taxon>
        <taxon>Arthropoda</taxon>
        <taxon>Hexapoda</taxon>
        <taxon>Insecta</taxon>
        <taxon>Pterygota</taxon>
        <taxon>Neoptera</taxon>
        <taxon>Paraneoptera</taxon>
        <taxon>Hemiptera</taxon>
        <taxon>Sternorrhyncha</taxon>
        <taxon>Aphidomorpha</taxon>
        <taxon>Aphidoidea</taxon>
        <taxon>Aphididae</taxon>
        <taxon>Aphidini</taxon>
        <taxon>Aphis</taxon>
        <taxon>Aphis</taxon>
    </lineage>
</organism>
<accession>A0A6G0VW16</accession>
<name>A0A6G0VW16_APHCR</name>
<evidence type="ECO:0000313" key="1">
    <source>
        <dbReference type="EMBL" id="KAF0711503.1"/>
    </source>
</evidence>
<keyword evidence="2" id="KW-1185">Reference proteome</keyword>
<gene>
    <name evidence="1" type="ORF">FWK35_00030940</name>
</gene>
<reference evidence="1 2" key="1">
    <citation type="submission" date="2019-08" db="EMBL/GenBank/DDBJ databases">
        <title>Whole genome of Aphis craccivora.</title>
        <authorList>
            <person name="Voronova N.V."/>
            <person name="Shulinski R.S."/>
            <person name="Bandarenka Y.V."/>
            <person name="Zhorov D.G."/>
            <person name="Warner D."/>
        </authorList>
    </citation>
    <scope>NUCLEOTIDE SEQUENCE [LARGE SCALE GENOMIC DNA]</scope>
    <source>
        <strain evidence="1">180601</strain>
        <tissue evidence="1">Whole Body</tissue>
    </source>
</reference>
<sequence>MCVIIVCMRYTRNGFFFQSSICVCGDHTQFLLDSTVHVFRQRSKVSNTNELRARLSRYLKGTITLNDIDNTLSEEERNLILIEAKTNKIDFKQLERAAQISESSDSSPDIL</sequence>
<feature type="non-terminal residue" evidence="1">
    <location>
        <position position="111"/>
    </location>
</feature>
<dbReference type="EMBL" id="VUJU01011229">
    <property type="protein sequence ID" value="KAF0711503.1"/>
    <property type="molecule type" value="Genomic_DNA"/>
</dbReference>
<comment type="caution">
    <text evidence="1">The sequence shown here is derived from an EMBL/GenBank/DDBJ whole genome shotgun (WGS) entry which is preliminary data.</text>
</comment>
<protein>
    <submittedName>
        <fullName evidence="1">Uncharacterized protein</fullName>
    </submittedName>
</protein>
<dbReference type="AlphaFoldDB" id="A0A6G0VW16"/>
<proteinExistence type="predicted"/>
<dbReference type="Proteomes" id="UP000478052">
    <property type="component" value="Unassembled WGS sequence"/>
</dbReference>
<evidence type="ECO:0000313" key="2">
    <source>
        <dbReference type="Proteomes" id="UP000478052"/>
    </source>
</evidence>
<dbReference type="OrthoDB" id="6644349at2759"/>